<dbReference type="InterPro" id="IPR029058">
    <property type="entry name" value="AB_hydrolase_fold"/>
</dbReference>
<dbReference type="CDD" id="cd00519">
    <property type="entry name" value="Lipase_3"/>
    <property type="match status" value="1"/>
</dbReference>
<keyword evidence="3" id="KW-0472">Membrane</keyword>
<feature type="non-terminal residue" evidence="5">
    <location>
        <position position="1"/>
    </location>
</feature>
<keyword evidence="3" id="KW-1133">Transmembrane helix</keyword>
<feature type="domain" description="Fungal lipase-type" evidence="4">
    <location>
        <begin position="326"/>
        <end position="459"/>
    </location>
</feature>
<evidence type="ECO:0000313" key="5">
    <source>
        <dbReference type="EMBL" id="CAI0385584.1"/>
    </source>
</evidence>
<dbReference type="GO" id="GO:0016787">
    <property type="term" value="F:hydrolase activity"/>
    <property type="evidence" value="ECO:0007669"/>
    <property type="project" value="UniProtKB-KW"/>
</dbReference>
<feature type="transmembrane region" description="Helical" evidence="3">
    <location>
        <begin position="737"/>
        <end position="755"/>
    </location>
</feature>
<feature type="region of interest" description="Disordered" evidence="2">
    <location>
        <begin position="133"/>
        <end position="172"/>
    </location>
</feature>
<dbReference type="SUPFAM" id="SSF53474">
    <property type="entry name" value="alpha/beta-Hydrolases"/>
    <property type="match status" value="1"/>
</dbReference>
<evidence type="ECO:0000256" key="3">
    <source>
        <dbReference type="SAM" id="Phobius"/>
    </source>
</evidence>
<sequence length="756" mass="84300">VVHTEAVIGLTALSLRFTLPSATSSPALCTAVAFTSVRLFLSGGRRSVSYPKLPQFNNDSVVSTSSFLPVGHRLCRQNYPLSQLVSQIFLAMMNQLRKLFLHDSYYAKYFVARQESYRRLADHVLRRWQSRTSGDTFQESDPTRREATESPQVSSRPMRTKSTASSENDAGSNKWKLEPVWFTKTLEPALQFCRWALPGGSGIGNKVPPSGRSISEVISSIQRSKIGIEDWTLSDFTIGLYLLYLRQGSLNAFEDVKGIQVSSEAIIEDLIYHLELAKGCYKGDVSGLVRHSMLREKNILKYVKDSSVMRPGYYIGIDPRKKLVILGIRGTNTVYDLITDVVSSSDDDVTIEGYSTHFGTAEAARWFLKHEMKTIRKYLETHDGYRFRVVGHSLGGAIASLLAIMLRRCSHEELGFSPELVSAVGYATPPCVSSKLAESCSDFVSNVVMQDDIVPRLSAASLTRLRNEILQTDWTSVIEKEDWKSVIGMVTNAKQVVSSVQDVASKLADFAKFWGKSSPDSPTRKAPRVALTSKAATENADINEKEGHTNIVPEELFVPGSVYYLKRNVDLSSSNSSRGLEYFTLLKRQPGEHFQKIILSNNIISDHKCDSHQYALRDVLKGLPAIVGSRFPVSEFRSNSFPIGLSGGHQGEDERNLLDIRNNRTALFDGIEEGGIRASASYSHEIDEQDNESALEGLQDRVSLLKRGNDMDSSRGVLSGTMDRFKMVFETKSSRRMLTLVASFVAVFLIVYYLTR</sequence>
<accession>A0AAV0HM81</accession>
<dbReference type="PANTHER" id="PTHR47418">
    <property type="entry name" value="ALPHA/BETA-HYDROLASES SUPERFAMILY PROTEIN"/>
    <property type="match status" value="1"/>
</dbReference>
<name>A0AAV0HM81_9ROSI</name>
<feature type="compositionally biased region" description="Polar residues" evidence="2">
    <location>
        <begin position="149"/>
        <end position="171"/>
    </location>
</feature>
<dbReference type="EMBL" id="CAMGYJ010000002">
    <property type="protein sequence ID" value="CAI0385584.1"/>
    <property type="molecule type" value="Genomic_DNA"/>
</dbReference>
<evidence type="ECO:0000259" key="4">
    <source>
        <dbReference type="Pfam" id="PF01764"/>
    </source>
</evidence>
<dbReference type="Gene3D" id="3.40.50.1820">
    <property type="entry name" value="alpha/beta hydrolase"/>
    <property type="match status" value="1"/>
</dbReference>
<dbReference type="AlphaFoldDB" id="A0AAV0HM81"/>
<dbReference type="Proteomes" id="UP001154282">
    <property type="component" value="Unassembled WGS sequence"/>
</dbReference>
<evidence type="ECO:0000313" key="6">
    <source>
        <dbReference type="Proteomes" id="UP001154282"/>
    </source>
</evidence>
<protein>
    <recommendedName>
        <fullName evidence="4">Fungal lipase-type domain-containing protein</fullName>
    </recommendedName>
</protein>
<dbReference type="GO" id="GO:0006629">
    <property type="term" value="P:lipid metabolic process"/>
    <property type="evidence" value="ECO:0007669"/>
    <property type="project" value="InterPro"/>
</dbReference>
<keyword evidence="6" id="KW-1185">Reference proteome</keyword>
<keyword evidence="1" id="KW-0378">Hydrolase</keyword>
<comment type="caution">
    <text evidence="5">The sequence shown here is derived from an EMBL/GenBank/DDBJ whole genome shotgun (WGS) entry which is preliminary data.</text>
</comment>
<keyword evidence="3" id="KW-0812">Transmembrane</keyword>
<proteinExistence type="predicted"/>
<organism evidence="5 6">
    <name type="scientific">Linum tenue</name>
    <dbReference type="NCBI Taxonomy" id="586396"/>
    <lineage>
        <taxon>Eukaryota</taxon>
        <taxon>Viridiplantae</taxon>
        <taxon>Streptophyta</taxon>
        <taxon>Embryophyta</taxon>
        <taxon>Tracheophyta</taxon>
        <taxon>Spermatophyta</taxon>
        <taxon>Magnoliopsida</taxon>
        <taxon>eudicotyledons</taxon>
        <taxon>Gunneridae</taxon>
        <taxon>Pentapetalae</taxon>
        <taxon>rosids</taxon>
        <taxon>fabids</taxon>
        <taxon>Malpighiales</taxon>
        <taxon>Linaceae</taxon>
        <taxon>Linum</taxon>
    </lineage>
</organism>
<gene>
    <name evidence="5" type="ORF">LITE_LOCUS4839</name>
</gene>
<evidence type="ECO:0000256" key="1">
    <source>
        <dbReference type="ARBA" id="ARBA00022801"/>
    </source>
</evidence>
<dbReference type="Pfam" id="PF01764">
    <property type="entry name" value="Lipase_3"/>
    <property type="match status" value="1"/>
</dbReference>
<dbReference type="InterPro" id="IPR002921">
    <property type="entry name" value="Fungal_lipase-type"/>
</dbReference>
<evidence type="ECO:0000256" key="2">
    <source>
        <dbReference type="SAM" id="MobiDB-lite"/>
    </source>
</evidence>
<reference evidence="5" key="1">
    <citation type="submission" date="2022-08" db="EMBL/GenBank/DDBJ databases">
        <authorList>
            <person name="Gutierrez-Valencia J."/>
        </authorList>
    </citation>
    <scope>NUCLEOTIDE SEQUENCE</scope>
</reference>